<evidence type="ECO:0000313" key="3">
    <source>
        <dbReference type="Proteomes" id="UP000320176"/>
    </source>
</evidence>
<dbReference type="OrthoDB" id="9801244at2"/>
<dbReference type="Proteomes" id="UP000320176">
    <property type="component" value="Unassembled WGS sequence"/>
</dbReference>
<comment type="caution">
    <text evidence="2">The sequence shown here is derived from an EMBL/GenBank/DDBJ whole genome shotgun (WGS) entry which is preliminary data.</text>
</comment>
<evidence type="ECO:0008006" key="4">
    <source>
        <dbReference type="Google" id="ProtNLM"/>
    </source>
</evidence>
<organism evidence="2 3">
    <name type="scientific">Stieleria varia</name>
    <dbReference type="NCBI Taxonomy" id="2528005"/>
    <lineage>
        <taxon>Bacteria</taxon>
        <taxon>Pseudomonadati</taxon>
        <taxon>Planctomycetota</taxon>
        <taxon>Planctomycetia</taxon>
        <taxon>Pirellulales</taxon>
        <taxon>Pirellulaceae</taxon>
        <taxon>Stieleria</taxon>
    </lineage>
</organism>
<accession>A0A5C5ZZT2</accession>
<dbReference type="EMBL" id="SJPN01000010">
    <property type="protein sequence ID" value="TWT92666.1"/>
    <property type="molecule type" value="Genomic_DNA"/>
</dbReference>
<dbReference type="RefSeq" id="WP_146522984.1">
    <property type="nucleotide sequence ID" value="NZ_CP151726.1"/>
</dbReference>
<evidence type="ECO:0000256" key="1">
    <source>
        <dbReference type="SAM" id="SignalP"/>
    </source>
</evidence>
<evidence type="ECO:0000313" key="2">
    <source>
        <dbReference type="EMBL" id="TWT92666.1"/>
    </source>
</evidence>
<reference evidence="2 3" key="1">
    <citation type="submission" date="2019-02" db="EMBL/GenBank/DDBJ databases">
        <title>Deep-cultivation of Planctomycetes and their phenomic and genomic characterization uncovers novel biology.</title>
        <authorList>
            <person name="Wiegand S."/>
            <person name="Jogler M."/>
            <person name="Boedeker C."/>
            <person name="Pinto D."/>
            <person name="Vollmers J."/>
            <person name="Rivas-Marin E."/>
            <person name="Kohn T."/>
            <person name="Peeters S.H."/>
            <person name="Heuer A."/>
            <person name="Rast P."/>
            <person name="Oberbeckmann S."/>
            <person name="Bunk B."/>
            <person name="Jeske O."/>
            <person name="Meyerdierks A."/>
            <person name="Storesund J.E."/>
            <person name="Kallscheuer N."/>
            <person name="Luecker S."/>
            <person name="Lage O.M."/>
            <person name="Pohl T."/>
            <person name="Merkel B.J."/>
            <person name="Hornburger P."/>
            <person name="Mueller R.-W."/>
            <person name="Bruemmer F."/>
            <person name="Labrenz M."/>
            <person name="Spormann A.M."/>
            <person name="Op Den Camp H."/>
            <person name="Overmann J."/>
            <person name="Amann R."/>
            <person name="Jetten M.S.M."/>
            <person name="Mascher T."/>
            <person name="Medema M.H."/>
            <person name="Devos D.P."/>
            <person name="Kaster A.-K."/>
            <person name="Ovreas L."/>
            <person name="Rohde M."/>
            <person name="Galperin M.Y."/>
            <person name="Jogler C."/>
        </authorList>
    </citation>
    <scope>NUCLEOTIDE SEQUENCE [LARGE SCALE GENOMIC DNA]</scope>
    <source>
        <strain evidence="2 3">Pla52n</strain>
    </source>
</reference>
<protein>
    <recommendedName>
        <fullName evidence="4">SMP-30/Gluconolaconase/LRE-like region</fullName>
    </recommendedName>
</protein>
<keyword evidence="3" id="KW-1185">Reference proteome</keyword>
<feature type="chain" id="PRO_5022763503" description="SMP-30/Gluconolaconase/LRE-like region" evidence="1">
    <location>
        <begin position="24"/>
        <end position="285"/>
    </location>
</feature>
<dbReference type="AlphaFoldDB" id="A0A5C5ZZT2"/>
<gene>
    <name evidence="2" type="ORF">Pla52n_60310</name>
</gene>
<feature type="signal peptide" evidence="1">
    <location>
        <begin position="1"/>
        <end position="23"/>
    </location>
</feature>
<name>A0A5C5ZZT2_9BACT</name>
<keyword evidence="1" id="KW-0732">Signal</keyword>
<sequence length="285" mass="31592" precursor="true">MSRLSLATIVLTAGWFVSSVLLAQDQSVDAVVQLHCDALTESSGIGFSHRNADRFWTHNDSGDKPRLFAFDTAGRQTGVCRISDAKSIDWEAMASYVDQGPRLLVADCGDNDEKRKFITMYLFDEPNPDQQSKVEIMQTLRVRFPDGPHNCEAVAVDTQRRQILLATKEPLLSRLYTVPLPGRTNHSATSEQTASAVGQIVMPMVTGMDINRRTGEIWMTSYFHACRLPRPSATATLAEQLVKYPAIFELPKLSQIEAIGLDSEGHAWVTSEGSPAKITRIKKPK</sequence>
<proteinExistence type="predicted"/>